<evidence type="ECO:0000256" key="1">
    <source>
        <dbReference type="ARBA" id="ARBA00010618"/>
    </source>
</evidence>
<dbReference type="InterPro" id="IPR008991">
    <property type="entry name" value="Translation_prot_SH3-like_sf"/>
</dbReference>
<comment type="similarity">
    <text evidence="1 5 6">Belongs to the universal ribosomal protein uL24 family.</text>
</comment>
<proteinExistence type="inferred from homology"/>
<comment type="function">
    <text evidence="5">One of two assembly initiator proteins, it binds directly to the 5'-end of the 23S rRNA, where it nucleates assembly of the 50S subunit.</text>
</comment>
<dbReference type="GO" id="GO:0003735">
    <property type="term" value="F:structural constituent of ribosome"/>
    <property type="evidence" value="ECO:0007669"/>
    <property type="project" value="InterPro"/>
</dbReference>
<protein>
    <recommendedName>
        <fullName evidence="4 5">Large ribosomal subunit protein uL24</fullName>
    </recommendedName>
</protein>
<keyword evidence="2 5" id="KW-0689">Ribosomal protein</keyword>
<evidence type="ECO:0000256" key="6">
    <source>
        <dbReference type="RuleBase" id="RU003477"/>
    </source>
</evidence>
<dbReference type="NCBIfam" id="TIGR01079">
    <property type="entry name" value="rplX_bact"/>
    <property type="match status" value="1"/>
</dbReference>
<dbReference type="Pfam" id="PF17136">
    <property type="entry name" value="ribosomal_L24"/>
    <property type="match status" value="1"/>
</dbReference>
<dbReference type="GO" id="GO:0005840">
    <property type="term" value="C:ribosome"/>
    <property type="evidence" value="ECO:0007669"/>
    <property type="project" value="UniProtKB-KW"/>
</dbReference>
<dbReference type="AlphaFoldDB" id="A0A0G0QQ71"/>
<dbReference type="EMBL" id="LBWG01000019">
    <property type="protein sequence ID" value="KKR03782.1"/>
    <property type="molecule type" value="Genomic_DNA"/>
</dbReference>
<keyword evidence="3 5" id="KW-0687">Ribonucleoprotein</keyword>
<dbReference type="GO" id="GO:0019843">
    <property type="term" value="F:rRNA binding"/>
    <property type="evidence" value="ECO:0007669"/>
    <property type="project" value="UniProtKB-UniRule"/>
</dbReference>
<dbReference type="InterPro" id="IPR003256">
    <property type="entry name" value="Ribosomal_uL24"/>
</dbReference>
<organism evidence="8 9">
    <name type="scientific">Candidatus Uhrbacteria bacterium GW2011_GWF2_39_13</name>
    <dbReference type="NCBI Taxonomy" id="1618995"/>
    <lineage>
        <taxon>Bacteria</taxon>
        <taxon>Candidatus Uhriibacteriota</taxon>
    </lineage>
</organism>
<comment type="caution">
    <text evidence="8">The sequence shown here is derived from an EMBL/GenBank/DDBJ whole genome shotgun (WGS) entry which is preliminary data.</text>
</comment>
<dbReference type="PATRIC" id="fig|1618995.3.peg.810"/>
<dbReference type="Gene3D" id="2.30.30.30">
    <property type="match status" value="1"/>
</dbReference>
<name>A0A0G0QQ71_9BACT</name>
<dbReference type="PANTHER" id="PTHR12903">
    <property type="entry name" value="MITOCHONDRIAL RIBOSOMAL PROTEIN L24"/>
    <property type="match status" value="1"/>
</dbReference>
<evidence type="ECO:0000256" key="5">
    <source>
        <dbReference type="HAMAP-Rule" id="MF_01326"/>
    </source>
</evidence>
<evidence type="ECO:0000256" key="4">
    <source>
        <dbReference type="ARBA" id="ARBA00035206"/>
    </source>
</evidence>
<evidence type="ECO:0000313" key="8">
    <source>
        <dbReference type="EMBL" id="KKR03782.1"/>
    </source>
</evidence>
<evidence type="ECO:0000256" key="3">
    <source>
        <dbReference type="ARBA" id="ARBA00023274"/>
    </source>
</evidence>
<keyword evidence="5" id="KW-0694">RNA-binding</keyword>
<reference evidence="8 9" key="1">
    <citation type="journal article" date="2015" name="Nature">
        <title>rRNA introns, odd ribosomes, and small enigmatic genomes across a large radiation of phyla.</title>
        <authorList>
            <person name="Brown C.T."/>
            <person name="Hug L.A."/>
            <person name="Thomas B.C."/>
            <person name="Sharon I."/>
            <person name="Castelle C.J."/>
            <person name="Singh A."/>
            <person name="Wilkins M.J."/>
            <person name="Williams K.H."/>
            <person name="Banfield J.F."/>
        </authorList>
    </citation>
    <scope>NUCLEOTIDE SEQUENCE [LARGE SCALE GENOMIC DNA]</scope>
</reference>
<dbReference type="Pfam" id="PF00467">
    <property type="entry name" value="KOW"/>
    <property type="match status" value="1"/>
</dbReference>
<keyword evidence="5" id="KW-0699">rRNA-binding</keyword>
<dbReference type="GO" id="GO:1990904">
    <property type="term" value="C:ribonucleoprotein complex"/>
    <property type="evidence" value="ECO:0007669"/>
    <property type="project" value="UniProtKB-KW"/>
</dbReference>
<dbReference type="CDD" id="cd06089">
    <property type="entry name" value="KOW_RPL26"/>
    <property type="match status" value="1"/>
</dbReference>
<dbReference type="PROSITE" id="PS01108">
    <property type="entry name" value="RIBOSOMAL_L24"/>
    <property type="match status" value="1"/>
</dbReference>
<comment type="subunit">
    <text evidence="5">Part of the 50S ribosomal subunit.</text>
</comment>
<dbReference type="InterPro" id="IPR041988">
    <property type="entry name" value="Ribosomal_uL24_KOW"/>
</dbReference>
<dbReference type="SUPFAM" id="SSF50104">
    <property type="entry name" value="Translation proteins SH3-like domain"/>
    <property type="match status" value="1"/>
</dbReference>
<evidence type="ECO:0000256" key="2">
    <source>
        <dbReference type="ARBA" id="ARBA00022980"/>
    </source>
</evidence>
<evidence type="ECO:0000259" key="7">
    <source>
        <dbReference type="SMART" id="SM00739"/>
    </source>
</evidence>
<dbReference type="InterPro" id="IPR005825">
    <property type="entry name" value="Ribosomal_uL24_CS"/>
</dbReference>
<evidence type="ECO:0000313" key="9">
    <source>
        <dbReference type="Proteomes" id="UP000033935"/>
    </source>
</evidence>
<dbReference type="InterPro" id="IPR057264">
    <property type="entry name" value="Ribosomal_uL24_C"/>
</dbReference>
<dbReference type="Proteomes" id="UP000033935">
    <property type="component" value="Unassembled WGS sequence"/>
</dbReference>
<dbReference type="GO" id="GO:0006412">
    <property type="term" value="P:translation"/>
    <property type="evidence" value="ECO:0007669"/>
    <property type="project" value="UniProtKB-UniRule"/>
</dbReference>
<comment type="function">
    <text evidence="5">One of the proteins that surrounds the polypeptide exit tunnel on the outside of the subunit.</text>
</comment>
<accession>A0A0G0QQ71</accession>
<dbReference type="HAMAP" id="MF_01326_B">
    <property type="entry name" value="Ribosomal_uL24_B"/>
    <property type="match status" value="1"/>
</dbReference>
<dbReference type="InterPro" id="IPR005824">
    <property type="entry name" value="KOW"/>
</dbReference>
<sequence length="107" mass="12135">MKIKTGDNIRIIAGKDKGKQGKIIQVFPKLERVVVEGMNLMTKHLRKQQNRPGQKIQFPAPLHYSNVQIISAKSGKIGRVGYKFIEKEGKKTKIRVIHSKGQSEDIE</sequence>
<dbReference type="InterPro" id="IPR014722">
    <property type="entry name" value="Rib_uL2_dom2"/>
</dbReference>
<gene>
    <name evidence="5" type="primary">rplX</name>
    <name evidence="8" type="ORF">UT30_C0019G0018</name>
</gene>
<dbReference type="SMART" id="SM00739">
    <property type="entry name" value="KOW"/>
    <property type="match status" value="1"/>
</dbReference>
<feature type="domain" description="KOW" evidence="7">
    <location>
        <begin position="2"/>
        <end position="29"/>
    </location>
</feature>